<dbReference type="InterPro" id="IPR018966">
    <property type="entry name" value="VTC_domain"/>
</dbReference>
<feature type="domain" description="VTC" evidence="1">
    <location>
        <begin position="6"/>
        <end position="224"/>
    </location>
</feature>
<dbReference type="Proteomes" id="UP000236311">
    <property type="component" value="Unassembled WGS sequence"/>
</dbReference>
<dbReference type="EMBL" id="OFSM01000016">
    <property type="protein sequence ID" value="SOY30408.1"/>
    <property type="molecule type" value="Genomic_DNA"/>
</dbReference>
<evidence type="ECO:0000313" key="2">
    <source>
        <dbReference type="EMBL" id="SOY30408.1"/>
    </source>
</evidence>
<dbReference type="InterPro" id="IPR042267">
    <property type="entry name" value="VTC_sf"/>
</dbReference>
<organism evidence="2 3">
    <name type="scientific">Acetatifactor muris</name>
    <dbReference type="NCBI Taxonomy" id="879566"/>
    <lineage>
        <taxon>Bacteria</taxon>
        <taxon>Bacillati</taxon>
        <taxon>Bacillota</taxon>
        <taxon>Clostridia</taxon>
        <taxon>Lachnospirales</taxon>
        <taxon>Lachnospiraceae</taxon>
        <taxon>Acetatifactor</taxon>
    </lineage>
</organism>
<evidence type="ECO:0000259" key="1">
    <source>
        <dbReference type="Pfam" id="PF09359"/>
    </source>
</evidence>
<name>A0A2K4ZIV3_9FIRM</name>
<reference evidence="2 3" key="1">
    <citation type="submission" date="2018-01" db="EMBL/GenBank/DDBJ databases">
        <authorList>
            <person name="Gaut B.S."/>
            <person name="Morton B.R."/>
            <person name="Clegg M.T."/>
            <person name="Duvall M.R."/>
        </authorList>
    </citation>
    <scope>NUCLEOTIDE SEQUENCE [LARGE SCALE GENOMIC DNA]</scope>
    <source>
        <strain evidence="2">GP69</strain>
    </source>
</reference>
<evidence type="ECO:0000313" key="3">
    <source>
        <dbReference type="Proteomes" id="UP000236311"/>
    </source>
</evidence>
<dbReference type="Gene3D" id="3.20.100.30">
    <property type="entry name" value="VTC, catalytic tunnel domain"/>
    <property type="match status" value="1"/>
</dbReference>
<sequence length="231" mass="27062">MSLKYRHELKFLCAEYNLRHMEEKVRHICKTDSHAGISGSYVIRSLYFDTYADHCYAANLSGIDDRRKYRLRIYDSNPEFIRLECKYSHHGLKAKELCILTDRQCKTLLQGNSLFPTESDSNELLHYFLLERSSLLLTPRVIVEYTRTPYVYPAGNVRITFDRSVRSSAQTRHFLERNLPFRNILPDGMHILEVKYDEFLPAAIVELLAGGQDLRRTSFSKYSLCRNYSTV</sequence>
<gene>
    <name evidence="2" type="ORF">AMURIS_03135</name>
</gene>
<accession>A0A2K4ZIV3</accession>
<dbReference type="CDD" id="cd07750">
    <property type="entry name" value="PolyPPase_VTC_like"/>
    <property type="match status" value="1"/>
</dbReference>
<dbReference type="GO" id="GO:0006799">
    <property type="term" value="P:polyphosphate biosynthetic process"/>
    <property type="evidence" value="ECO:0007669"/>
    <property type="project" value="UniProtKB-ARBA"/>
</dbReference>
<protein>
    <submittedName>
        <fullName evidence="2">VTC domain protein</fullName>
    </submittedName>
</protein>
<proteinExistence type="predicted"/>
<dbReference type="Pfam" id="PF09359">
    <property type="entry name" value="VTC"/>
    <property type="match status" value="1"/>
</dbReference>
<dbReference type="AlphaFoldDB" id="A0A2K4ZIV3"/>
<keyword evidence="3" id="KW-1185">Reference proteome</keyword>
<dbReference type="RefSeq" id="WP_172455150.1">
    <property type="nucleotide sequence ID" value="NZ_CANRXC010000013.1"/>
</dbReference>